<name>A0A7C3RV19_DICTH</name>
<dbReference type="InterPro" id="IPR050111">
    <property type="entry name" value="C-type_lectin/snaclec_domain"/>
</dbReference>
<dbReference type="Gene3D" id="3.10.100.10">
    <property type="entry name" value="Mannose-Binding Protein A, subunit A"/>
    <property type="match status" value="1"/>
</dbReference>
<feature type="domain" description="C-type lectin" evidence="1">
    <location>
        <begin position="463"/>
        <end position="570"/>
    </location>
</feature>
<organism evidence="2">
    <name type="scientific">Dictyoglomus thermophilum</name>
    <dbReference type="NCBI Taxonomy" id="14"/>
    <lineage>
        <taxon>Bacteria</taxon>
        <taxon>Pseudomonadati</taxon>
        <taxon>Dictyoglomota</taxon>
        <taxon>Dictyoglomia</taxon>
        <taxon>Dictyoglomales</taxon>
        <taxon>Dictyoglomaceae</taxon>
        <taxon>Dictyoglomus</taxon>
    </lineage>
</organism>
<dbReference type="Gene3D" id="2.60.120.380">
    <property type="match status" value="3"/>
</dbReference>
<dbReference type="InterPro" id="IPR016186">
    <property type="entry name" value="C-type_lectin-like/link_sf"/>
</dbReference>
<dbReference type="PANTHER" id="PTHR22803">
    <property type="entry name" value="MANNOSE, PHOSPHOLIPASE, LECTIN RECEPTOR RELATED"/>
    <property type="match status" value="1"/>
</dbReference>
<dbReference type="SMART" id="SM00034">
    <property type="entry name" value="CLECT"/>
    <property type="match status" value="1"/>
</dbReference>
<proteinExistence type="predicted"/>
<reference evidence="2" key="1">
    <citation type="journal article" date="2020" name="mSystems">
        <title>Genome- and Community-Level Interaction Insights into Carbon Utilization and Element Cycling Functions of Hydrothermarchaeota in Hydrothermal Sediment.</title>
        <authorList>
            <person name="Zhou Z."/>
            <person name="Liu Y."/>
            <person name="Xu W."/>
            <person name="Pan J."/>
            <person name="Luo Z.H."/>
            <person name="Li M."/>
        </authorList>
    </citation>
    <scope>NUCLEOTIDE SEQUENCE [LARGE SCALE GENOMIC DNA]</scope>
    <source>
        <strain evidence="2">SpSt-81</strain>
    </source>
</reference>
<evidence type="ECO:0000259" key="1">
    <source>
        <dbReference type="PROSITE" id="PS50041"/>
    </source>
</evidence>
<dbReference type="PROSITE" id="PS50041">
    <property type="entry name" value="C_TYPE_LECTIN_2"/>
    <property type="match status" value="1"/>
</dbReference>
<dbReference type="EMBL" id="DTIN01000005">
    <property type="protein sequence ID" value="HFX12585.1"/>
    <property type="molecule type" value="Genomic_DNA"/>
</dbReference>
<keyword evidence="2" id="KW-0430">Lectin</keyword>
<dbReference type="InterPro" id="IPR001304">
    <property type="entry name" value="C-type_lectin-like"/>
</dbReference>
<accession>A0A7C3RV19</accession>
<sequence>MISAFIYDVNIARELVRDESRRGKFNISLNLKPGTYYVLIQSWWDVHYGNYKIVNKFNPNPLKADKEPNDNLDLANNIDQSQVIEINSEVTGHLGYYGSGSQDRKDWYKITVPSDGYLEFTVTNDSTLGTSIFLYDVDGKREIMRNETSRGKYNMIFPNIKAGTYYLLIQSIWDIHYGGYKIENKFIPNPLNNDVEPNEKLDLEKNIDQSQEIPVNSKVSGHLGYYGNGSQDRNDRFKITLPSDGYLEITITNDDSLTTYAFLYDVNGKREILRNETRNRSYKLIYPNLKAGTYYLLISSLWDIHYGGYTIENKFIPQNIKGDKEPNDNINNAVDVSIPSVISGTLGYYGNEKQDRDDFFKFHIPQEMDLDIYLTEEPTLITYIFIYNGNKQEIARNDIGVSDYQISLKLKPGTYYIQVNSIGNHLYGGYYIGLNRQVPSLFIETPKKAEEETANIIKITNPINNHTYAVIDKNLSWEEAKDFCENMGGHLATITSLEEQRFIEFLLSIYGKQNDYFLGAKYEERERKFKWVTEEPFVFYNWDTGEPNNLEVEKYLIIYKTLEKFGKWGNVPTIQKGFICEWE</sequence>
<dbReference type="InterPro" id="IPR016187">
    <property type="entry name" value="CTDL_fold"/>
</dbReference>
<dbReference type="Pfam" id="PF00059">
    <property type="entry name" value="Lectin_C"/>
    <property type="match status" value="1"/>
</dbReference>
<gene>
    <name evidence="2" type="ORF">ENW00_00255</name>
</gene>
<protein>
    <submittedName>
        <fullName evidence="2">C-type lectin domain-containing protein</fullName>
    </submittedName>
</protein>
<dbReference type="SUPFAM" id="SSF89260">
    <property type="entry name" value="Collagen-binding domain"/>
    <property type="match status" value="3"/>
</dbReference>
<dbReference type="AlphaFoldDB" id="A0A7C3RV19"/>
<evidence type="ECO:0000313" key="2">
    <source>
        <dbReference type="EMBL" id="HFX12585.1"/>
    </source>
</evidence>
<dbReference type="GO" id="GO:0030246">
    <property type="term" value="F:carbohydrate binding"/>
    <property type="evidence" value="ECO:0007669"/>
    <property type="project" value="UniProtKB-KW"/>
</dbReference>
<dbReference type="SUPFAM" id="SSF56436">
    <property type="entry name" value="C-type lectin-like"/>
    <property type="match status" value="1"/>
</dbReference>
<dbReference type="CDD" id="cd00037">
    <property type="entry name" value="CLECT"/>
    <property type="match status" value="1"/>
</dbReference>
<comment type="caution">
    <text evidence="2">The sequence shown here is derived from an EMBL/GenBank/DDBJ whole genome shotgun (WGS) entry which is preliminary data.</text>
</comment>